<dbReference type="Proteomes" id="UP000245708">
    <property type="component" value="Unassembled WGS sequence"/>
</dbReference>
<protein>
    <submittedName>
        <fullName evidence="1">Uncharacterized protein</fullName>
    </submittedName>
</protein>
<name>A0A316GG83_9RHOB</name>
<accession>A0A316GG83</accession>
<proteinExistence type="predicted"/>
<evidence type="ECO:0000313" key="1">
    <source>
        <dbReference type="EMBL" id="PWK59205.1"/>
    </source>
</evidence>
<reference evidence="1 2" key="1">
    <citation type="submission" date="2018-05" db="EMBL/GenBank/DDBJ databases">
        <title>Genomic Encyclopedia of Type Strains, Phase IV (KMG-IV): sequencing the most valuable type-strain genomes for metagenomic binning, comparative biology and taxonomic classification.</title>
        <authorList>
            <person name="Goeker M."/>
        </authorList>
    </citation>
    <scope>NUCLEOTIDE SEQUENCE [LARGE SCALE GENOMIC DNA]</scope>
    <source>
        <strain evidence="1 2">DSM 16097</strain>
    </source>
</reference>
<gene>
    <name evidence="1" type="ORF">C7455_109128</name>
</gene>
<sequence length="83" mass="8995">MCGKEWTQDEAHAACAGPVPMGPARCLLLSFNHGADHVGILRAPDAVAAPLALGYLDRHLSKLRANLPRIHAARPDHLEENLR</sequence>
<evidence type="ECO:0000313" key="2">
    <source>
        <dbReference type="Proteomes" id="UP000245708"/>
    </source>
</evidence>
<dbReference type="EMBL" id="QGGW01000009">
    <property type="protein sequence ID" value="PWK59205.1"/>
    <property type="molecule type" value="Genomic_DNA"/>
</dbReference>
<keyword evidence="2" id="KW-1185">Reference proteome</keyword>
<dbReference type="AlphaFoldDB" id="A0A316GG83"/>
<organism evidence="1 2">
    <name type="scientific">Roseicyclus mahoneyensis</name>
    <dbReference type="NCBI Taxonomy" id="164332"/>
    <lineage>
        <taxon>Bacteria</taxon>
        <taxon>Pseudomonadati</taxon>
        <taxon>Pseudomonadota</taxon>
        <taxon>Alphaproteobacteria</taxon>
        <taxon>Rhodobacterales</taxon>
        <taxon>Roseobacteraceae</taxon>
        <taxon>Roseicyclus</taxon>
    </lineage>
</organism>
<comment type="caution">
    <text evidence="1">The sequence shown here is derived from an EMBL/GenBank/DDBJ whole genome shotgun (WGS) entry which is preliminary data.</text>
</comment>